<evidence type="ECO:0000313" key="1">
    <source>
        <dbReference type="EMBL" id="MBK1661674.1"/>
    </source>
</evidence>
<dbReference type="Gene3D" id="2.60.120.620">
    <property type="entry name" value="q2cbj1_9rhob like domain"/>
    <property type="match status" value="1"/>
</dbReference>
<sequence length="301" mass="33309">MAARVPRLARDLRARRAWLPLVVFGRVLPARRLVAAVAARRPASLPLPAIPAVGAPLAAPSVTRAVDLLRRDGLCAGLRLDPGFVAEIRRFAESRPCEGGLDWSTRFWPHEQAEVERRSGQSLVVGHFPDNERDCPAIGRFIRHPWLHAVAAGYFGRPATILDVRLWWSFPSTNRSRAALMLAGQDSFHFDLTDWQELKFFFYLTDVGPRSGAHHFVRGSHARRPLRHQLSPFSARTAPDILAAYGPEAIEVLTGPAGFGFVEDPFGFHTGAAVEEGRRLCLEVSFGITGLLRRRDYGGPG</sequence>
<reference evidence="1 2" key="1">
    <citation type="journal article" date="2020" name="Microorganisms">
        <title>Osmotic Adaptation and Compatible Solute Biosynthesis of Phototrophic Bacteria as Revealed from Genome Analyses.</title>
        <authorList>
            <person name="Imhoff J.F."/>
            <person name="Rahn T."/>
            <person name="Kunzel S."/>
            <person name="Keller A."/>
            <person name="Neulinger S.C."/>
        </authorList>
    </citation>
    <scope>NUCLEOTIDE SEQUENCE [LARGE SCALE GENOMIC DNA]</scope>
    <source>
        <strain evidence="1 2">DSM 15382</strain>
    </source>
</reference>
<dbReference type="SUPFAM" id="SSF51197">
    <property type="entry name" value="Clavaminate synthase-like"/>
    <property type="match status" value="1"/>
</dbReference>
<organism evidence="1 2">
    <name type="scientific">Paracraurococcus ruber</name>
    <dbReference type="NCBI Taxonomy" id="77675"/>
    <lineage>
        <taxon>Bacteria</taxon>
        <taxon>Pseudomonadati</taxon>
        <taxon>Pseudomonadota</taxon>
        <taxon>Alphaproteobacteria</taxon>
        <taxon>Acetobacterales</taxon>
        <taxon>Roseomonadaceae</taxon>
        <taxon>Paracraurococcus</taxon>
    </lineage>
</organism>
<dbReference type="Proteomes" id="UP000697995">
    <property type="component" value="Unassembled WGS sequence"/>
</dbReference>
<name>A0ABS1D4E6_9PROT</name>
<proteinExistence type="predicted"/>
<keyword evidence="2" id="KW-1185">Reference proteome</keyword>
<evidence type="ECO:0008006" key="3">
    <source>
        <dbReference type="Google" id="ProtNLM"/>
    </source>
</evidence>
<protein>
    <recommendedName>
        <fullName evidence="3">Phytanoyl-CoA dioxygenase (PhyH)</fullName>
    </recommendedName>
</protein>
<dbReference type="EMBL" id="NRSG01000347">
    <property type="protein sequence ID" value="MBK1661674.1"/>
    <property type="molecule type" value="Genomic_DNA"/>
</dbReference>
<accession>A0ABS1D4E6</accession>
<gene>
    <name evidence="1" type="ORF">CKO45_26060</name>
</gene>
<evidence type="ECO:0000313" key="2">
    <source>
        <dbReference type="Proteomes" id="UP000697995"/>
    </source>
</evidence>
<comment type="caution">
    <text evidence="1">The sequence shown here is derived from an EMBL/GenBank/DDBJ whole genome shotgun (WGS) entry which is preliminary data.</text>
</comment>